<evidence type="ECO:0000256" key="9">
    <source>
        <dbReference type="ARBA" id="ARBA00023180"/>
    </source>
</evidence>
<comment type="similarity">
    <text evidence="2">Belongs to the G-protein coupled receptor 2 family.</text>
</comment>
<keyword evidence="15" id="KW-1185">Reference proteome</keyword>
<dbReference type="PROSITE" id="PS50227">
    <property type="entry name" value="G_PROTEIN_RECEP_F2_3"/>
    <property type="match status" value="1"/>
</dbReference>
<evidence type="ECO:0000256" key="2">
    <source>
        <dbReference type="ARBA" id="ARBA00005314"/>
    </source>
</evidence>
<feature type="domain" description="G-protein coupled receptors family 2 profile 2" evidence="13">
    <location>
        <begin position="106"/>
        <end position="358"/>
    </location>
</feature>
<evidence type="ECO:0000313" key="14">
    <source>
        <dbReference type="EMBL" id="CAH1133255.1"/>
    </source>
</evidence>
<dbReference type="PROSITE" id="PS50261">
    <property type="entry name" value="G_PROTEIN_RECEP_F2_4"/>
    <property type="match status" value="1"/>
</dbReference>
<evidence type="ECO:0000256" key="6">
    <source>
        <dbReference type="ARBA" id="ARBA00023040"/>
    </source>
</evidence>
<evidence type="ECO:0000256" key="11">
    <source>
        <dbReference type="SAM" id="Phobius"/>
    </source>
</evidence>
<keyword evidence="9" id="KW-0325">Glycoprotein</keyword>
<dbReference type="Pfam" id="PF02793">
    <property type="entry name" value="HRM"/>
    <property type="match status" value="1"/>
</dbReference>
<evidence type="ECO:0000256" key="8">
    <source>
        <dbReference type="ARBA" id="ARBA00023170"/>
    </source>
</evidence>
<dbReference type="GO" id="GO:0005886">
    <property type="term" value="C:plasma membrane"/>
    <property type="evidence" value="ECO:0007669"/>
    <property type="project" value="UniProtKB-SubCell"/>
</dbReference>
<dbReference type="InterPro" id="IPR000832">
    <property type="entry name" value="GPCR_2_secretin-like"/>
</dbReference>
<dbReference type="InterPro" id="IPR017983">
    <property type="entry name" value="GPCR_2_secretin-like_CS"/>
</dbReference>
<keyword evidence="7 11" id="KW-0472">Membrane</keyword>
<evidence type="ECO:0000256" key="1">
    <source>
        <dbReference type="ARBA" id="ARBA00004651"/>
    </source>
</evidence>
<feature type="transmembrane region" description="Helical" evidence="11">
    <location>
        <begin position="108"/>
        <end position="129"/>
    </location>
</feature>
<evidence type="ECO:0000256" key="5">
    <source>
        <dbReference type="ARBA" id="ARBA00022989"/>
    </source>
</evidence>
<dbReference type="Proteomes" id="UP001152799">
    <property type="component" value="Chromosome 7"/>
</dbReference>
<dbReference type="Gene3D" id="1.20.1070.10">
    <property type="entry name" value="Rhodopsin 7-helix transmembrane proteins"/>
    <property type="match status" value="1"/>
</dbReference>
<name>A0A9P0DEM9_9CUCU</name>
<dbReference type="InterPro" id="IPR050332">
    <property type="entry name" value="GPCR_2"/>
</dbReference>
<accession>A0A9P0DEM9</accession>
<dbReference type="EMBL" id="OU892283">
    <property type="protein sequence ID" value="CAH1133255.1"/>
    <property type="molecule type" value="Genomic_DNA"/>
</dbReference>
<reference evidence="14" key="1">
    <citation type="submission" date="2022-01" db="EMBL/GenBank/DDBJ databases">
        <authorList>
            <person name="King R."/>
        </authorList>
    </citation>
    <scope>NUCLEOTIDE SEQUENCE</scope>
</reference>
<proteinExistence type="inferred from homology"/>
<dbReference type="PANTHER" id="PTHR45620">
    <property type="entry name" value="PDF RECEPTOR-LIKE PROTEIN-RELATED"/>
    <property type="match status" value="1"/>
</dbReference>
<keyword evidence="8" id="KW-0675">Receptor</keyword>
<feature type="transmembrane region" description="Helical" evidence="11">
    <location>
        <begin position="334"/>
        <end position="357"/>
    </location>
</feature>
<feature type="transmembrane region" description="Helical" evidence="11">
    <location>
        <begin position="305"/>
        <end position="322"/>
    </location>
</feature>
<keyword evidence="10" id="KW-0807">Transducer</keyword>
<dbReference type="SUPFAM" id="SSF111418">
    <property type="entry name" value="Hormone receptor domain"/>
    <property type="match status" value="1"/>
</dbReference>
<dbReference type="InterPro" id="IPR017981">
    <property type="entry name" value="GPCR_2-like_7TM"/>
</dbReference>
<evidence type="ECO:0000256" key="10">
    <source>
        <dbReference type="ARBA" id="ARBA00023224"/>
    </source>
</evidence>
<evidence type="ECO:0000256" key="4">
    <source>
        <dbReference type="ARBA" id="ARBA00022692"/>
    </source>
</evidence>
<comment type="subcellular location">
    <subcellularLocation>
        <location evidence="1">Cell membrane</location>
        <topology evidence="1">Multi-pass membrane protein</topology>
    </subcellularLocation>
</comment>
<evidence type="ECO:0000259" key="12">
    <source>
        <dbReference type="PROSITE" id="PS50227"/>
    </source>
</evidence>
<dbReference type="GO" id="GO:0007166">
    <property type="term" value="P:cell surface receptor signaling pathway"/>
    <property type="evidence" value="ECO:0007669"/>
    <property type="project" value="InterPro"/>
</dbReference>
<keyword evidence="5 11" id="KW-1133">Transmembrane helix</keyword>
<keyword evidence="3" id="KW-1003">Cell membrane</keyword>
<gene>
    <name evidence="14" type="ORF">CEUTPL_LOCUS11712</name>
</gene>
<feature type="transmembrane region" description="Helical" evidence="11">
    <location>
        <begin position="264"/>
        <end position="285"/>
    </location>
</feature>
<feature type="domain" description="G-protein coupled receptors family 2 profile 1" evidence="12">
    <location>
        <begin position="1"/>
        <end position="83"/>
    </location>
</feature>
<evidence type="ECO:0000256" key="7">
    <source>
        <dbReference type="ARBA" id="ARBA00023136"/>
    </source>
</evidence>
<protein>
    <submittedName>
        <fullName evidence="14">Uncharacterized protein</fullName>
    </submittedName>
</protein>
<dbReference type="OrthoDB" id="5967113at2759"/>
<dbReference type="SMART" id="SM00008">
    <property type="entry name" value="HormR"/>
    <property type="match status" value="1"/>
</dbReference>
<keyword evidence="6" id="KW-0297">G-protein coupled receptor</keyword>
<dbReference type="PRINTS" id="PR00249">
    <property type="entry name" value="GPCRSECRETIN"/>
</dbReference>
<dbReference type="InterPro" id="IPR001879">
    <property type="entry name" value="GPCR_2_extracellular_dom"/>
</dbReference>
<dbReference type="GO" id="GO:0008528">
    <property type="term" value="F:G protein-coupled peptide receptor activity"/>
    <property type="evidence" value="ECO:0007669"/>
    <property type="project" value="TreeGrafter"/>
</dbReference>
<evidence type="ECO:0000259" key="13">
    <source>
        <dbReference type="PROSITE" id="PS50261"/>
    </source>
</evidence>
<keyword evidence="4 11" id="KW-0812">Transmembrane</keyword>
<dbReference type="PANTHER" id="PTHR45620:SF17">
    <property type="entry name" value="PDF RECEPTOR"/>
    <property type="match status" value="1"/>
</dbReference>
<evidence type="ECO:0000313" key="15">
    <source>
        <dbReference type="Proteomes" id="UP001152799"/>
    </source>
</evidence>
<dbReference type="PROSITE" id="PS00650">
    <property type="entry name" value="G_PROTEIN_RECEP_F2_2"/>
    <property type="match status" value="1"/>
</dbReference>
<feature type="transmembrane region" description="Helical" evidence="11">
    <location>
        <begin position="221"/>
        <end position="244"/>
    </location>
</feature>
<dbReference type="Pfam" id="PF00002">
    <property type="entry name" value="7tm_2"/>
    <property type="match status" value="1"/>
</dbReference>
<evidence type="ECO:0000256" key="3">
    <source>
        <dbReference type="ARBA" id="ARBA00022475"/>
    </source>
</evidence>
<dbReference type="Gene3D" id="4.10.1240.10">
    <property type="entry name" value="GPCR, family 2, extracellular hormone receptor domain"/>
    <property type="match status" value="1"/>
</dbReference>
<dbReference type="GO" id="GO:0007188">
    <property type="term" value="P:adenylate cyclase-modulating G protein-coupled receptor signaling pathway"/>
    <property type="evidence" value="ECO:0007669"/>
    <property type="project" value="TreeGrafter"/>
</dbReference>
<sequence length="474" mass="54743">MLAADNLTELAATACAEVCDKWTCWPGTLAGRNATMPCPKIRGIVENGLAYKYCTFSGTWEVKYDPFGNPTNYTHYETCIMPQIQQLSDMCNEFGPYECARIGRVTRLIEMVGLSLSSLSLMLSLYIFFSYRILKNNRTKIHKNLFFATLFQVLFRLVKYIDQELEENKKFLLDDYHLYEVCTVLMEYAKTAMFTWMFIEGLYLHNVITVTVFQEYLHINFYIWCGWVVPAVLTVIWLAVMIGMKVKTTWAYYYFLPYYWILEGPRSVLIMINLLFLLNIIRVLVVKLRQTRSSEIEQVRKAVRAAIFLLPLMGIAHILFLLDYRFNDAWKFGLWSYTTYFLNTFQGFFVAVLYCFLNGEVQAAVRNSYFLHASLRRNNYTPCRGFTTTSTMGADGEITNSIEPPTWLKCCTQPPQSPEEKEIDICDINGRREGTAMITMVETIPMIKTHSISNGIDTRQIKDPNSTTTTAVDA</sequence>
<dbReference type="InterPro" id="IPR036445">
    <property type="entry name" value="GPCR_2_extracell_dom_sf"/>
</dbReference>
<dbReference type="AlphaFoldDB" id="A0A9P0DEM9"/>
<organism evidence="14 15">
    <name type="scientific">Ceutorhynchus assimilis</name>
    <name type="common">cabbage seed weevil</name>
    <dbReference type="NCBI Taxonomy" id="467358"/>
    <lineage>
        <taxon>Eukaryota</taxon>
        <taxon>Metazoa</taxon>
        <taxon>Ecdysozoa</taxon>
        <taxon>Arthropoda</taxon>
        <taxon>Hexapoda</taxon>
        <taxon>Insecta</taxon>
        <taxon>Pterygota</taxon>
        <taxon>Neoptera</taxon>
        <taxon>Endopterygota</taxon>
        <taxon>Coleoptera</taxon>
        <taxon>Polyphaga</taxon>
        <taxon>Cucujiformia</taxon>
        <taxon>Curculionidae</taxon>
        <taxon>Ceutorhynchinae</taxon>
        <taxon>Ceutorhynchus</taxon>
    </lineage>
</organism>